<protein>
    <submittedName>
        <fullName evidence="2">Uncharacterized protein LOC118764690</fullName>
    </submittedName>
</protein>
<accession>A0A7E6F3Q7</accession>
<dbReference type="Proteomes" id="UP000515154">
    <property type="component" value="Linkage group LG9"/>
</dbReference>
<keyword evidence="1" id="KW-1185">Reference proteome</keyword>
<proteinExistence type="predicted"/>
<organism evidence="1 2">
    <name type="scientific">Octopus sinensis</name>
    <name type="common">East Asian common octopus</name>
    <dbReference type="NCBI Taxonomy" id="2607531"/>
    <lineage>
        <taxon>Eukaryota</taxon>
        <taxon>Metazoa</taxon>
        <taxon>Spiralia</taxon>
        <taxon>Lophotrochozoa</taxon>
        <taxon>Mollusca</taxon>
        <taxon>Cephalopoda</taxon>
        <taxon>Coleoidea</taxon>
        <taxon>Octopodiformes</taxon>
        <taxon>Octopoda</taxon>
        <taxon>Incirrata</taxon>
        <taxon>Octopodidae</taxon>
        <taxon>Octopus</taxon>
    </lineage>
</organism>
<sequence>MTKNGAYPITRKQFIYGMVDALAPFSVLQLNVLSKWLSTTKNGIITLENLAYRLGFIDEVTECSCGYKSQVSFQGVASDTLQPKTSQPRLSFTETIFHLGKKDKKFNVTRLYNWVSNKKEGTEKLKNKIKTFMSARTKETHSVPFDITGRFQENRYVELHVYFATFDFIEVADFHLTMLLPSSTMVFTVLDLIQQHTEIQSDAFSLFITFNKFRKNRHPLPKMSTLKECGYPGYCKKHPQKVLLFYDCNIRFRNNFIYALDKYYTINKEKQTTETE</sequence>
<name>A0A7E6F3Q7_9MOLL</name>
<gene>
    <name evidence="2" type="primary">LOC118764690</name>
</gene>
<reference evidence="2" key="1">
    <citation type="submission" date="2025-08" db="UniProtKB">
        <authorList>
            <consortium name="RefSeq"/>
        </authorList>
    </citation>
    <scope>IDENTIFICATION</scope>
</reference>
<evidence type="ECO:0000313" key="1">
    <source>
        <dbReference type="Proteomes" id="UP000515154"/>
    </source>
</evidence>
<dbReference type="KEGG" id="osn:118764690"/>
<dbReference type="AlphaFoldDB" id="A0A7E6F3Q7"/>
<evidence type="ECO:0000313" key="2">
    <source>
        <dbReference type="RefSeq" id="XP_036361582.1"/>
    </source>
</evidence>
<dbReference type="RefSeq" id="XP_036361582.1">
    <property type="nucleotide sequence ID" value="XM_036505689.1"/>
</dbReference>